<keyword evidence="5" id="KW-1185">Reference proteome</keyword>
<dbReference type="OrthoDB" id="128593at2759"/>
<evidence type="ECO:0000313" key="4">
    <source>
        <dbReference type="Proteomes" id="UP000429607"/>
    </source>
</evidence>
<protein>
    <submittedName>
        <fullName evidence="1">Uncharacterized protein</fullName>
    </submittedName>
</protein>
<dbReference type="AlphaFoldDB" id="A0A6A3LSG9"/>
<dbReference type="EMBL" id="QXFT01000643">
    <property type="protein sequence ID" value="KAE9338920.1"/>
    <property type="molecule type" value="Genomic_DNA"/>
</dbReference>
<gene>
    <name evidence="2" type="ORF">PR001_g11624</name>
    <name evidence="1" type="ORF">PR002_g11956</name>
    <name evidence="3" type="ORF">PR003_g11272</name>
</gene>
<dbReference type="EMBL" id="QXFU01000734">
    <property type="protein sequence ID" value="KAE9022551.1"/>
    <property type="molecule type" value="Genomic_DNA"/>
</dbReference>
<evidence type="ECO:0000313" key="3">
    <source>
        <dbReference type="EMBL" id="KAE9338920.1"/>
    </source>
</evidence>
<dbReference type="EMBL" id="QXFV01000722">
    <property type="protein sequence ID" value="KAE9028946.1"/>
    <property type="molecule type" value="Genomic_DNA"/>
</dbReference>
<evidence type="ECO:0000313" key="1">
    <source>
        <dbReference type="EMBL" id="KAE9022551.1"/>
    </source>
</evidence>
<organism evidence="1 6">
    <name type="scientific">Phytophthora rubi</name>
    <dbReference type="NCBI Taxonomy" id="129364"/>
    <lineage>
        <taxon>Eukaryota</taxon>
        <taxon>Sar</taxon>
        <taxon>Stramenopiles</taxon>
        <taxon>Oomycota</taxon>
        <taxon>Peronosporomycetes</taxon>
        <taxon>Peronosporales</taxon>
        <taxon>Peronosporaceae</taxon>
        <taxon>Phytophthora</taxon>
    </lineage>
</organism>
<proteinExistence type="predicted"/>
<accession>A0A6A3LSG9</accession>
<comment type="caution">
    <text evidence="1">The sequence shown here is derived from an EMBL/GenBank/DDBJ whole genome shotgun (WGS) entry which is preliminary data.</text>
</comment>
<dbReference type="Proteomes" id="UP000434957">
    <property type="component" value="Unassembled WGS sequence"/>
</dbReference>
<dbReference type="Proteomes" id="UP000429607">
    <property type="component" value="Unassembled WGS sequence"/>
</dbReference>
<evidence type="ECO:0000313" key="5">
    <source>
        <dbReference type="Proteomes" id="UP000434957"/>
    </source>
</evidence>
<reference evidence="4 6" key="1">
    <citation type="submission" date="2018-09" db="EMBL/GenBank/DDBJ databases">
        <title>Genomic investigation of the strawberry pathogen Phytophthora fragariae indicates pathogenicity is determined by transcriptional variation in three key races.</title>
        <authorList>
            <person name="Adams T.M."/>
            <person name="Armitage A.D."/>
            <person name="Sobczyk M.K."/>
            <person name="Bates H.J."/>
            <person name="Dunwell J.M."/>
            <person name="Nellist C.F."/>
            <person name="Harrison R.J."/>
        </authorList>
    </citation>
    <scope>NUCLEOTIDE SEQUENCE [LARGE SCALE GENOMIC DNA]</scope>
    <source>
        <strain evidence="2 4">SCRP249</strain>
        <strain evidence="1 6">SCRP324</strain>
        <strain evidence="3 5">SCRP333</strain>
    </source>
</reference>
<name>A0A6A3LSG9_9STRA</name>
<evidence type="ECO:0000313" key="6">
    <source>
        <dbReference type="Proteomes" id="UP000435112"/>
    </source>
</evidence>
<sequence length="105" mass="11789">MQTAVEGLSVIAHLAVLRGFYSWEFGSYGLSFMHFARRHQRDRREAERKYDFGDFTAKNKLPAAAEPLDITDLVAALEMLAQIVRKVYKALVCEIVEAATSPLAV</sequence>
<dbReference type="Proteomes" id="UP000435112">
    <property type="component" value="Unassembled WGS sequence"/>
</dbReference>
<evidence type="ECO:0000313" key="2">
    <source>
        <dbReference type="EMBL" id="KAE9028946.1"/>
    </source>
</evidence>